<dbReference type="ExpressionAtlas" id="A0A2K2CMH0">
    <property type="expression patterns" value="baseline"/>
</dbReference>
<protein>
    <recommendedName>
        <fullName evidence="1">KIB1-4 beta-propeller domain-containing protein</fullName>
    </recommendedName>
</protein>
<dbReference type="Proteomes" id="UP000008810">
    <property type="component" value="Chromosome 4"/>
</dbReference>
<evidence type="ECO:0000259" key="1">
    <source>
        <dbReference type="Pfam" id="PF03478"/>
    </source>
</evidence>
<sequence>SLNRHFISNPTANRQQQWKGRRRQLYDSLSPAARSAHPHAHIWLYSGRWQINVPEPLPLLALPNGTFYSLPCTKNFHFPGCGFAGFKSACGSWLVFPRDDGCFLVNPLSRATVTLPALSSVRICPPDADLSQVPVDPPVFTWLHIKDKTLDLRKLMMCSPNLVAAFVNHHGVGQILVCQPWASSWSVQANDTCKGFVDMALYQGKLYTLSHHEHLCVVNISQDETTWDPQVFRNEQVIKGDTFSILMEEKRTGVTKKLYLVESRGVLLMVCREVCCTWVLDKLVAGRNKFEVFEADFKRSRWVNVMTLGDDQVLFLGQRCSKAVPVSQYEMTGDRIFFFDDDEYYDRYTYEGENASIGVYDMKDQEVSILSTVSWKRDGMRLATWLFPQD</sequence>
<dbReference type="Gramene" id="PNT63224">
    <property type="protein sequence ID" value="PNT63224"/>
    <property type="gene ID" value="BRADI_4g13200v3"/>
</dbReference>
<dbReference type="OrthoDB" id="586335at2759"/>
<dbReference type="AlphaFoldDB" id="A0A2K2CMH0"/>
<dbReference type="PANTHER" id="PTHR33110:SF71">
    <property type="entry name" value="F-BOX_KELCH-REPEAT PROTEIN"/>
    <property type="match status" value="1"/>
</dbReference>
<name>A0A2K2CMH0_BRADI</name>
<proteinExistence type="predicted"/>
<feature type="non-terminal residue" evidence="2">
    <location>
        <position position="1"/>
    </location>
</feature>
<feature type="domain" description="KIB1-4 beta-propeller" evidence="1">
    <location>
        <begin position="67"/>
        <end position="361"/>
    </location>
</feature>
<dbReference type="InterPro" id="IPR005174">
    <property type="entry name" value="KIB1-4_b-propeller"/>
</dbReference>
<reference evidence="3" key="3">
    <citation type="submission" date="2018-08" db="UniProtKB">
        <authorList>
            <consortium name="EnsemblPlants"/>
        </authorList>
    </citation>
    <scope>IDENTIFICATION</scope>
    <source>
        <strain evidence="3">cv. Bd21</strain>
    </source>
</reference>
<dbReference type="Pfam" id="PF03478">
    <property type="entry name" value="Beta-prop_KIB1-4"/>
    <property type="match status" value="1"/>
</dbReference>
<evidence type="ECO:0000313" key="4">
    <source>
        <dbReference type="Proteomes" id="UP000008810"/>
    </source>
</evidence>
<accession>A0A2K2CMH0</accession>
<organism evidence="2">
    <name type="scientific">Brachypodium distachyon</name>
    <name type="common">Purple false brome</name>
    <name type="synonym">Trachynia distachya</name>
    <dbReference type="NCBI Taxonomy" id="15368"/>
    <lineage>
        <taxon>Eukaryota</taxon>
        <taxon>Viridiplantae</taxon>
        <taxon>Streptophyta</taxon>
        <taxon>Embryophyta</taxon>
        <taxon>Tracheophyta</taxon>
        <taxon>Spermatophyta</taxon>
        <taxon>Magnoliopsida</taxon>
        <taxon>Liliopsida</taxon>
        <taxon>Poales</taxon>
        <taxon>Poaceae</taxon>
        <taxon>BOP clade</taxon>
        <taxon>Pooideae</taxon>
        <taxon>Stipodae</taxon>
        <taxon>Brachypodieae</taxon>
        <taxon>Brachypodium</taxon>
    </lineage>
</organism>
<reference evidence="2" key="2">
    <citation type="submission" date="2017-06" db="EMBL/GenBank/DDBJ databases">
        <title>WGS assembly of Brachypodium distachyon.</title>
        <authorList>
            <consortium name="The International Brachypodium Initiative"/>
            <person name="Lucas S."/>
            <person name="Harmon-Smith M."/>
            <person name="Lail K."/>
            <person name="Tice H."/>
            <person name="Grimwood J."/>
            <person name="Bruce D."/>
            <person name="Barry K."/>
            <person name="Shu S."/>
            <person name="Lindquist E."/>
            <person name="Wang M."/>
            <person name="Pitluck S."/>
            <person name="Vogel J.P."/>
            <person name="Garvin D.F."/>
            <person name="Mockler T.C."/>
            <person name="Schmutz J."/>
            <person name="Rokhsar D."/>
            <person name="Bevan M.W."/>
        </authorList>
    </citation>
    <scope>NUCLEOTIDE SEQUENCE</scope>
    <source>
        <strain evidence="2">Bd21</strain>
    </source>
</reference>
<evidence type="ECO:0000313" key="3">
    <source>
        <dbReference type="EnsemblPlants" id="PNT63224"/>
    </source>
</evidence>
<reference evidence="2 3" key="1">
    <citation type="journal article" date="2010" name="Nature">
        <title>Genome sequencing and analysis of the model grass Brachypodium distachyon.</title>
        <authorList>
            <consortium name="International Brachypodium Initiative"/>
        </authorList>
    </citation>
    <scope>NUCLEOTIDE SEQUENCE [LARGE SCALE GENOMIC DNA]</scope>
    <source>
        <strain evidence="2 3">Bd21</strain>
    </source>
</reference>
<gene>
    <name evidence="2" type="ORF">BRADI_4g13200v3</name>
</gene>
<dbReference type="EnsemblPlants" id="PNT63224">
    <property type="protein sequence ID" value="PNT63224"/>
    <property type="gene ID" value="BRADI_4g13200v3"/>
</dbReference>
<dbReference type="PANTHER" id="PTHR33110">
    <property type="entry name" value="F-BOX/KELCH-REPEAT PROTEIN-RELATED"/>
    <property type="match status" value="1"/>
</dbReference>
<evidence type="ECO:0000313" key="2">
    <source>
        <dbReference type="EMBL" id="PNT63224.1"/>
    </source>
</evidence>
<dbReference type="EMBL" id="CM000883">
    <property type="protein sequence ID" value="PNT63224.1"/>
    <property type="molecule type" value="Genomic_DNA"/>
</dbReference>
<dbReference type="InParanoid" id="A0A2K2CMH0"/>
<keyword evidence="4" id="KW-1185">Reference proteome</keyword>